<reference evidence="4" key="1">
    <citation type="submission" date="2022-11" db="UniProtKB">
        <authorList>
            <consortium name="WormBaseParasite"/>
        </authorList>
    </citation>
    <scope>IDENTIFICATION</scope>
</reference>
<organism evidence="3 4">
    <name type="scientific">Plectus sambesii</name>
    <dbReference type="NCBI Taxonomy" id="2011161"/>
    <lineage>
        <taxon>Eukaryota</taxon>
        <taxon>Metazoa</taxon>
        <taxon>Ecdysozoa</taxon>
        <taxon>Nematoda</taxon>
        <taxon>Chromadorea</taxon>
        <taxon>Plectida</taxon>
        <taxon>Plectina</taxon>
        <taxon>Plectoidea</taxon>
        <taxon>Plectidae</taxon>
        <taxon>Plectus</taxon>
    </lineage>
</organism>
<proteinExistence type="predicted"/>
<dbReference type="InterPro" id="IPR052620">
    <property type="entry name" value="ELYS/MEL-28_NucAsmblyFactor"/>
</dbReference>
<feature type="region of interest" description="Disordered" evidence="1">
    <location>
        <begin position="266"/>
        <end position="333"/>
    </location>
</feature>
<feature type="compositionally biased region" description="Low complexity" evidence="1">
    <location>
        <begin position="313"/>
        <end position="332"/>
    </location>
</feature>
<accession>A0A914X7P6</accession>
<evidence type="ECO:0000256" key="1">
    <source>
        <dbReference type="SAM" id="MobiDB-lite"/>
    </source>
</evidence>
<dbReference type="WBParaSite" id="PSAMB.scaffold676size44055.g8068.t1">
    <property type="protein sequence ID" value="PSAMB.scaffold676size44055.g8068.t1"/>
    <property type="gene ID" value="PSAMB.scaffold676size44055.g8068"/>
</dbReference>
<evidence type="ECO:0000313" key="3">
    <source>
        <dbReference type="Proteomes" id="UP000887566"/>
    </source>
</evidence>
<dbReference type="Proteomes" id="UP000887566">
    <property type="component" value="Unplaced"/>
</dbReference>
<evidence type="ECO:0000313" key="4">
    <source>
        <dbReference type="WBParaSite" id="PSAMB.scaffold676size44055.g8068.t1"/>
    </source>
</evidence>
<name>A0A914X7P6_9BILA</name>
<keyword evidence="3" id="KW-1185">Reference proteome</keyword>
<dbReference type="AlphaFoldDB" id="A0A914X7P6"/>
<dbReference type="PROSITE" id="PS50948">
    <property type="entry name" value="PAN"/>
    <property type="match status" value="1"/>
</dbReference>
<feature type="domain" description="Apple" evidence="2">
    <location>
        <begin position="334"/>
        <end position="422"/>
    </location>
</feature>
<dbReference type="InterPro" id="IPR003609">
    <property type="entry name" value="Pan_app"/>
</dbReference>
<evidence type="ECO:0000259" key="2">
    <source>
        <dbReference type="PROSITE" id="PS50948"/>
    </source>
</evidence>
<dbReference type="PANTHER" id="PTHR21583">
    <property type="entry name" value="ELYS PROTEIN"/>
    <property type="match status" value="1"/>
</dbReference>
<protein>
    <submittedName>
        <fullName evidence="4">Apple domain-containing protein</fullName>
    </submittedName>
</protein>
<dbReference type="PANTHER" id="PTHR21583:SF8">
    <property type="entry name" value="PROTEIN ELYS"/>
    <property type="match status" value="1"/>
</dbReference>
<feature type="compositionally biased region" description="Polar residues" evidence="1">
    <location>
        <begin position="279"/>
        <end position="294"/>
    </location>
</feature>
<sequence>MSASGIPRRLLRNRCKLKDVLHYRPRLCSLDSDLCFLCVLQCNSPGYLVSSFIAGSGPRIARPKPFSLLTTASTATPTLAGNITIVTGDETSTAAGESSGAPESATSGAAQSTAQSCSDVVSFEVTHVADIGFSSDQPASDVQECAKLCYQAGCKTAAFSVDPEPKCLMNFETQNCNPSASRYTEYAVNGTDVAQIQCILCGYLTVDEPVDFSKAPEGEGATITSVGPSSEEATTVAVEGTSEISGLEGSASNETVEGVIPVTTGLADGEVTDAPGAVTESSEGAPSEDQTSVATGEPSLVTSEAPVVEATDESAAAESGADSSHSSSDKSAGCGGRLQFQVVAVNNMPHLNVTNDISATSPAECAKKCFDAPACKMAGFIPSPSGELTGGVCLLTTDPEICLNDVQFTPQHASLTPFVVSCLQCTQCNYQLSSATPDRVLPDFEEKEEASSVSDCAQRCSNKKCTMARFSATARTCEMTVSTFIGYDQCEAKAEPALTTDGSLPVLLQCVNCSS</sequence>